<proteinExistence type="predicted"/>
<name>M7MNA1_9FLAO</name>
<dbReference type="AlphaFoldDB" id="M7MNA1"/>
<dbReference type="Proteomes" id="UP000012024">
    <property type="component" value="Unassembled WGS sequence"/>
</dbReference>
<dbReference type="EMBL" id="ANLA01000002">
    <property type="protein sequence ID" value="EMQ96541.1"/>
    <property type="molecule type" value="Genomic_DNA"/>
</dbReference>
<sequence>MKKYFSLLSFIAIFFIGMQFSLAQEADRQDNPEVVAKQKTYELHQLLKLTGKQQGAMFDVLVDAEKNIIELNKNKVSESVEHERMKAINEKVQANFKKILTPEQFQMYQASLVTDKK</sequence>
<dbReference type="OrthoDB" id="1444407at2"/>
<gene>
    <name evidence="1" type="ORF">D778_01023</name>
</gene>
<organism evidence="1 2">
    <name type="scientific">Xanthomarina gelatinilytica</name>
    <dbReference type="NCBI Taxonomy" id="1137281"/>
    <lineage>
        <taxon>Bacteria</taxon>
        <taxon>Pseudomonadati</taxon>
        <taxon>Bacteroidota</taxon>
        <taxon>Flavobacteriia</taxon>
        <taxon>Flavobacteriales</taxon>
        <taxon>Flavobacteriaceae</taxon>
        <taxon>Xanthomarina</taxon>
    </lineage>
</organism>
<keyword evidence="2" id="KW-1185">Reference proteome</keyword>
<dbReference type="PATRIC" id="fig|1137281.3.peg.24"/>
<dbReference type="RefSeq" id="WP_007646462.1">
    <property type="nucleotide sequence ID" value="NZ_ANLA01000002.1"/>
</dbReference>
<evidence type="ECO:0000313" key="2">
    <source>
        <dbReference type="Proteomes" id="UP000012024"/>
    </source>
</evidence>
<comment type="caution">
    <text evidence="1">The sequence shown here is derived from an EMBL/GenBank/DDBJ whole genome shotgun (WGS) entry which is preliminary data.</text>
</comment>
<dbReference type="GeneID" id="98639980"/>
<protein>
    <submittedName>
        <fullName evidence="1">Uncharacterized protein</fullName>
    </submittedName>
</protein>
<reference evidence="1 2" key="1">
    <citation type="submission" date="2012-12" db="EMBL/GenBank/DDBJ databases">
        <title>Genome assembly of Formosa sp. AK20.</title>
        <authorList>
            <person name="Kumar R."/>
            <person name="Khatri I."/>
            <person name="Vaidya B."/>
            <person name="Subramanian S."/>
            <person name="Pinnaka A."/>
        </authorList>
    </citation>
    <scope>NUCLEOTIDE SEQUENCE [LARGE SCALE GENOMIC DNA]</scope>
    <source>
        <strain evidence="1 2">AK20</strain>
    </source>
</reference>
<evidence type="ECO:0000313" key="1">
    <source>
        <dbReference type="EMBL" id="EMQ96541.1"/>
    </source>
</evidence>
<accession>M7MNA1</accession>